<comment type="subcellular location">
    <subcellularLocation>
        <location evidence="1">Membrane</location>
        <topology evidence="1">Multi-pass membrane protein</topology>
    </subcellularLocation>
</comment>
<protein>
    <recommendedName>
        <fullName evidence="9">Tryptophan-rich sensory protein</fullName>
    </recommendedName>
</protein>
<dbReference type="AlphaFoldDB" id="A0A255ZCJ9"/>
<feature type="transmembrane region" description="Helical" evidence="6">
    <location>
        <begin position="199"/>
        <end position="217"/>
    </location>
</feature>
<keyword evidence="8" id="KW-1185">Reference proteome</keyword>
<organism evidence="7 8">
    <name type="scientific">Flavobacterium aurantiibacter</name>
    <dbReference type="NCBI Taxonomy" id="2023067"/>
    <lineage>
        <taxon>Bacteria</taxon>
        <taxon>Pseudomonadati</taxon>
        <taxon>Bacteroidota</taxon>
        <taxon>Flavobacteriia</taxon>
        <taxon>Flavobacteriales</taxon>
        <taxon>Flavobacteriaceae</taxon>
        <taxon>Flavobacterium</taxon>
    </lineage>
</organism>
<evidence type="ECO:0000256" key="6">
    <source>
        <dbReference type="SAM" id="Phobius"/>
    </source>
</evidence>
<reference evidence="7 8" key="1">
    <citation type="submission" date="2017-07" db="EMBL/GenBank/DDBJ databases">
        <title>Flavobacterium cyanobacteriorum sp. nov., isolated from cyanobacterial aggregates in a eutrophic lake.</title>
        <authorList>
            <person name="Cai H."/>
        </authorList>
    </citation>
    <scope>NUCLEOTIDE SEQUENCE [LARGE SCALE GENOMIC DNA]</scope>
    <source>
        <strain evidence="7 8">TH167</strain>
    </source>
</reference>
<comment type="similarity">
    <text evidence="2">Belongs to the TspO/BZRP family.</text>
</comment>
<proteinExistence type="inferred from homology"/>
<dbReference type="GO" id="GO:0016020">
    <property type="term" value="C:membrane"/>
    <property type="evidence" value="ECO:0007669"/>
    <property type="project" value="UniProtKB-SubCell"/>
</dbReference>
<keyword evidence="5 6" id="KW-0472">Membrane</keyword>
<keyword evidence="4 6" id="KW-1133">Transmembrane helix</keyword>
<dbReference type="InterPro" id="IPR038330">
    <property type="entry name" value="TspO/MBR-related_sf"/>
</dbReference>
<keyword evidence="3 6" id="KW-0812">Transmembrane</keyword>
<sequence>MSYKFYKILLFLATAFMLYGNYLTGSGNYHGSSIGAVSAQYQTLLTPPGYTFGIWSLIFLFQIGFSIYLLVKPTLPLDKIKKVMAVLIVHHVANATWGFLFIDGYTTVALLSLVTQVLCLLYAADRLLSESNESFTYAKYLAWAPALNLGWVTLATVLNAAIVCLKSGFEFFKTLEQPIAIVMAVVATAIVFQIFYHRVKTIIVILPALWAFGTRAAESEIPVAIQITLILCALALVAGYFWRINKDKLAL</sequence>
<dbReference type="Gene3D" id="1.20.1260.100">
    <property type="entry name" value="TspO/MBR protein"/>
    <property type="match status" value="1"/>
</dbReference>
<comment type="caution">
    <text evidence="7">The sequence shown here is derived from an EMBL/GenBank/DDBJ whole genome shotgun (WGS) entry which is preliminary data.</text>
</comment>
<evidence type="ECO:0000256" key="4">
    <source>
        <dbReference type="ARBA" id="ARBA00022989"/>
    </source>
</evidence>
<feature type="transmembrane region" description="Helical" evidence="6">
    <location>
        <begin position="140"/>
        <end position="163"/>
    </location>
</feature>
<evidence type="ECO:0000256" key="2">
    <source>
        <dbReference type="ARBA" id="ARBA00007524"/>
    </source>
</evidence>
<feature type="transmembrane region" description="Helical" evidence="6">
    <location>
        <begin position="175"/>
        <end position="192"/>
    </location>
</feature>
<evidence type="ECO:0000256" key="3">
    <source>
        <dbReference type="ARBA" id="ARBA00022692"/>
    </source>
</evidence>
<evidence type="ECO:0000256" key="5">
    <source>
        <dbReference type="ARBA" id="ARBA00023136"/>
    </source>
</evidence>
<accession>A0A255ZCJ9</accession>
<dbReference type="Proteomes" id="UP000216035">
    <property type="component" value="Unassembled WGS sequence"/>
</dbReference>
<feature type="transmembrane region" description="Helical" evidence="6">
    <location>
        <begin position="223"/>
        <end position="242"/>
    </location>
</feature>
<evidence type="ECO:0000256" key="1">
    <source>
        <dbReference type="ARBA" id="ARBA00004141"/>
    </source>
</evidence>
<feature type="transmembrane region" description="Helical" evidence="6">
    <location>
        <begin position="108"/>
        <end position="128"/>
    </location>
</feature>
<name>A0A255ZCJ9_9FLAO</name>
<feature type="transmembrane region" description="Helical" evidence="6">
    <location>
        <begin position="83"/>
        <end position="102"/>
    </location>
</feature>
<dbReference type="InterPro" id="IPR004307">
    <property type="entry name" value="TspO_MBR"/>
</dbReference>
<dbReference type="Pfam" id="PF03073">
    <property type="entry name" value="TspO_MBR"/>
    <property type="match status" value="1"/>
</dbReference>
<evidence type="ECO:0008006" key="9">
    <source>
        <dbReference type="Google" id="ProtNLM"/>
    </source>
</evidence>
<evidence type="ECO:0000313" key="8">
    <source>
        <dbReference type="Proteomes" id="UP000216035"/>
    </source>
</evidence>
<dbReference type="PANTHER" id="PTHR33802:SF1">
    <property type="entry name" value="XK-RELATED PROTEIN"/>
    <property type="match status" value="1"/>
</dbReference>
<gene>
    <name evidence="7" type="ORF">CHX27_14600</name>
</gene>
<feature type="transmembrane region" description="Helical" evidence="6">
    <location>
        <begin position="52"/>
        <end position="71"/>
    </location>
</feature>
<evidence type="ECO:0000313" key="7">
    <source>
        <dbReference type="EMBL" id="OYQ38615.1"/>
    </source>
</evidence>
<dbReference type="EMBL" id="NOXX01000226">
    <property type="protein sequence ID" value="OYQ38615.1"/>
    <property type="molecule type" value="Genomic_DNA"/>
</dbReference>
<dbReference type="RefSeq" id="WP_094487496.1">
    <property type="nucleotide sequence ID" value="NZ_NOXX01000226.1"/>
</dbReference>
<dbReference type="OrthoDB" id="5189031at2"/>
<dbReference type="PANTHER" id="PTHR33802">
    <property type="entry name" value="SI:CH211-161H7.5-RELATED"/>
    <property type="match status" value="1"/>
</dbReference>